<reference evidence="3 4" key="1">
    <citation type="submission" date="2019-10" db="EMBL/GenBank/DDBJ databases">
        <title>Actinomadura rubteroloni sp. nov. and Actinomadura macrotermitis sp. nov., isolated from the gut of fungus growing-termite Macrotermes natalensis.</title>
        <authorList>
            <person name="Benndorf R."/>
            <person name="Martin K."/>
            <person name="Kuefner M."/>
            <person name="De Beer W."/>
            <person name="Kaster A.-K."/>
            <person name="Vollmers J."/>
            <person name="Poulsen M."/>
            <person name="Beemelmanns C."/>
        </authorList>
    </citation>
    <scope>NUCLEOTIDE SEQUENCE [LARGE SCALE GENOMIC DNA]</scope>
    <source>
        <strain evidence="3 4">RB68</strain>
    </source>
</reference>
<feature type="transmembrane region" description="Helical" evidence="2">
    <location>
        <begin position="282"/>
        <end position="299"/>
    </location>
</feature>
<proteinExistence type="predicted"/>
<evidence type="ECO:0000313" key="4">
    <source>
        <dbReference type="Proteomes" id="UP000487268"/>
    </source>
</evidence>
<dbReference type="AlphaFoldDB" id="A0A7K0BRN2"/>
<evidence type="ECO:0000313" key="3">
    <source>
        <dbReference type="EMBL" id="MQY03850.1"/>
    </source>
</evidence>
<dbReference type="Proteomes" id="UP000487268">
    <property type="component" value="Unassembled WGS sequence"/>
</dbReference>
<evidence type="ECO:0000256" key="2">
    <source>
        <dbReference type="SAM" id="Phobius"/>
    </source>
</evidence>
<dbReference type="OrthoDB" id="3463714at2"/>
<feature type="transmembrane region" description="Helical" evidence="2">
    <location>
        <begin position="160"/>
        <end position="181"/>
    </location>
</feature>
<sequence>MPSTADEAALEKPPEPTAENTGSRLRRLPAPGVGALFTVAIAIGAWLTQLSPLHDNSFLLHLKTGHWILGHGIPHHDIYSFTVPGHEWVAQSWLAEVGYAAADRVAGAAGIKMLNGLLAAAIAILAYRLALRLTRHAARAAFLTAASVGASFPFWESRPLVFGVLLLVVLLWIVEVPGSVLGRRALITVPLVLWAWANLHGTFVLGFGYLLLHLLGRRADGHPLRAGRERALAFGGLLGFALCFVNPYGYRLVLFPFELAGRGGMLQRVVEWMPPNLRTPPGVLFAVWLVAFLAIMFLARRRPTRADALVALVFLVLALWAQRNIALAPLVVLPIVARLSAVSELRDRGRVLNTALIAVLVLLGGRAGLSMLGGPGYELTTAYPTKAMRAVQENGLLGRRLLTTDTWAAYVVHAYWPRQRVFIDDRYDMYPVGVTEDYLRLLDGAPDWQEILDRHRVEVVVWPRPAPLSRYLGAAPGWRRVAENPVAVVYARR</sequence>
<keyword evidence="4" id="KW-1185">Reference proteome</keyword>
<feature type="transmembrane region" description="Helical" evidence="2">
    <location>
        <begin position="28"/>
        <end position="47"/>
    </location>
</feature>
<dbReference type="EMBL" id="WEGH01000001">
    <property type="protein sequence ID" value="MQY03850.1"/>
    <property type="molecule type" value="Genomic_DNA"/>
</dbReference>
<feature type="region of interest" description="Disordered" evidence="1">
    <location>
        <begin position="1"/>
        <end position="26"/>
    </location>
</feature>
<protein>
    <recommendedName>
        <fullName evidence="5">Glycosyltransferase RgtA/B/C/D-like domain-containing protein</fullName>
    </recommendedName>
</protein>
<accession>A0A7K0BRN2</accession>
<keyword evidence="2" id="KW-0812">Transmembrane</keyword>
<feature type="transmembrane region" description="Helical" evidence="2">
    <location>
        <begin position="113"/>
        <end position="131"/>
    </location>
</feature>
<feature type="transmembrane region" description="Helical" evidence="2">
    <location>
        <begin position="232"/>
        <end position="250"/>
    </location>
</feature>
<keyword evidence="2" id="KW-0472">Membrane</keyword>
<gene>
    <name evidence="3" type="ORF">ACRB68_18960</name>
</gene>
<dbReference type="RefSeq" id="WP_153531723.1">
    <property type="nucleotide sequence ID" value="NZ_WEGH01000001.1"/>
</dbReference>
<feature type="transmembrane region" description="Helical" evidence="2">
    <location>
        <begin position="308"/>
        <end position="331"/>
    </location>
</feature>
<feature type="transmembrane region" description="Helical" evidence="2">
    <location>
        <begin position="193"/>
        <end position="212"/>
    </location>
</feature>
<evidence type="ECO:0008006" key="5">
    <source>
        <dbReference type="Google" id="ProtNLM"/>
    </source>
</evidence>
<keyword evidence="2" id="KW-1133">Transmembrane helix</keyword>
<comment type="caution">
    <text evidence="3">The sequence shown here is derived from an EMBL/GenBank/DDBJ whole genome shotgun (WGS) entry which is preliminary data.</text>
</comment>
<organism evidence="3 4">
    <name type="scientific">Actinomadura macrotermitis</name>
    <dbReference type="NCBI Taxonomy" id="2585200"/>
    <lineage>
        <taxon>Bacteria</taxon>
        <taxon>Bacillati</taxon>
        <taxon>Actinomycetota</taxon>
        <taxon>Actinomycetes</taxon>
        <taxon>Streptosporangiales</taxon>
        <taxon>Thermomonosporaceae</taxon>
        <taxon>Actinomadura</taxon>
    </lineage>
</organism>
<evidence type="ECO:0000256" key="1">
    <source>
        <dbReference type="SAM" id="MobiDB-lite"/>
    </source>
</evidence>
<name>A0A7K0BRN2_9ACTN</name>